<name>A0A2S3WGI6_PSEPU</name>
<dbReference type="AlphaFoldDB" id="A0A2S3WGI6"/>
<sequence>MKAVRLTLICHGLTDAQRLGRMACPDDALLALPSAAELMADYTQVLSAPERRSLDTAGVLGDQVMIEPALADADPGRWQGLTLKQLQREQPDALAQWLSDPYSAPHGGESLAQLSERVAAWLAAFNSPGSTLAVTHPQVIRAVLGQLLDCPLAALQRIDVLPLAKLQLSFNGQWRVRLL</sequence>
<protein>
    <submittedName>
        <fullName evidence="1">Phosphoglycerate mutase</fullName>
    </submittedName>
</protein>
<dbReference type="InterPro" id="IPR013078">
    <property type="entry name" value="His_Pase_superF_clade-1"/>
</dbReference>
<dbReference type="Proteomes" id="UP000237194">
    <property type="component" value="Unassembled WGS sequence"/>
</dbReference>
<proteinExistence type="predicted"/>
<dbReference type="EMBL" id="MIND01000018">
    <property type="protein sequence ID" value="POF90001.1"/>
    <property type="molecule type" value="Genomic_DNA"/>
</dbReference>
<accession>A0A2S3WGI6</accession>
<reference evidence="1 2" key="1">
    <citation type="submission" date="2016-08" db="EMBL/GenBank/DDBJ databases">
        <authorList>
            <person name="Seilhamer J.J."/>
        </authorList>
    </citation>
    <scope>NUCLEOTIDE SEQUENCE [LARGE SCALE GENOMIC DNA]</scope>
    <source>
        <strain evidence="1 2">KT-27</strain>
    </source>
</reference>
<dbReference type="SUPFAM" id="SSF53254">
    <property type="entry name" value="Phosphoglycerate mutase-like"/>
    <property type="match status" value="1"/>
</dbReference>
<comment type="caution">
    <text evidence="1">The sequence shown here is derived from an EMBL/GenBank/DDBJ whole genome shotgun (WGS) entry which is preliminary data.</text>
</comment>
<organism evidence="1 2">
    <name type="scientific">Pseudomonas putida</name>
    <name type="common">Arthrobacter siderocapsulatus</name>
    <dbReference type="NCBI Taxonomy" id="303"/>
    <lineage>
        <taxon>Bacteria</taxon>
        <taxon>Pseudomonadati</taxon>
        <taxon>Pseudomonadota</taxon>
        <taxon>Gammaproteobacteria</taxon>
        <taxon>Pseudomonadales</taxon>
        <taxon>Pseudomonadaceae</taxon>
        <taxon>Pseudomonas</taxon>
    </lineage>
</organism>
<reference evidence="1 2" key="2">
    <citation type="submission" date="2018-03" db="EMBL/GenBank/DDBJ databases">
        <title>Draft genome of Pseudomonas putida strain KT-27.</title>
        <authorList>
            <person name="Yoshizawa S."/>
            <person name="Khan N.H."/>
            <person name="Nishimura M."/>
            <person name="Chiura H.X."/>
            <person name="Ogura Y."/>
            <person name="Hayashi T."/>
            <person name="Kogure K."/>
        </authorList>
    </citation>
    <scope>NUCLEOTIDE SEQUENCE [LARGE SCALE GENOMIC DNA]</scope>
    <source>
        <strain evidence="1 2">KT-27</strain>
    </source>
</reference>
<dbReference type="RefSeq" id="WP_103437977.1">
    <property type="nucleotide sequence ID" value="NZ_MIND01000018.1"/>
</dbReference>
<evidence type="ECO:0000313" key="2">
    <source>
        <dbReference type="Proteomes" id="UP000237194"/>
    </source>
</evidence>
<evidence type="ECO:0000313" key="1">
    <source>
        <dbReference type="EMBL" id="POF90001.1"/>
    </source>
</evidence>
<dbReference type="InterPro" id="IPR029033">
    <property type="entry name" value="His_PPase_superfam"/>
</dbReference>
<dbReference type="Pfam" id="PF00300">
    <property type="entry name" value="His_Phos_1"/>
    <property type="match status" value="1"/>
</dbReference>
<dbReference type="Gene3D" id="3.40.50.1240">
    <property type="entry name" value="Phosphoglycerate mutase-like"/>
    <property type="match status" value="1"/>
</dbReference>
<dbReference type="SMART" id="SM00855">
    <property type="entry name" value="PGAM"/>
    <property type="match status" value="1"/>
</dbReference>
<gene>
    <name evidence="1" type="ORF">BGP80_19410</name>
</gene>